<feature type="region of interest" description="Disordered" evidence="6">
    <location>
        <begin position="248"/>
        <end position="282"/>
    </location>
</feature>
<protein>
    <recommendedName>
        <fullName evidence="8">Major facilitator superfamily (MFS) profile domain-containing protein</fullName>
    </recommendedName>
</protein>
<dbReference type="PANTHER" id="PTHR23504">
    <property type="entry name" value="MAJOR FACILITATOR SUPERFAMILY DOMAIN-CONTAINING PROTEIN 10"/>
    <property type="match status" value="1"/>
</dbReference>
<feature type="domain" description="Major facilitator superfamily (MFS) profile" evidence="8">
    <location>
        <begin position="37"/>
        <end position="496"/>
    </location>
</feature>
<feature type="transmembrane region" description="Helical" evidence="7">
    <location>
        <begin position="397"/>
        <end position="423"/>
    </location>
</feature>
<feature type="region of interest" description="Disordered" evidence="6">
    <location>
        <begin position="1"/>
        <end position="30"/>
    </location>
</feature>
<dbReference type="InterPro" id="IPR020846">
    <property type="entry name" value="MFS_dom"/>
</dbReference>
<evidence type="ECO:0000256" key="6">
    <source>
        <dbReference type="SAM" id="MobiDB-lite"/>
    </source>
</evidence>
<feature type="transmembrane region" description="Helical" evidence="7">
    <location>
        <begin position="211"/>
        <end position="233"/>
    </location>
</feature>
<organism evidence="9 10">
    <name type="scientific">Hydnomerulius pinastri MD-312</name>
    <dbReference type="NCBI Taxonomy" id="994086"/>
    <lineage>
        <taxon>Eukaryota</taxon>
        <taxon>Fungi</taxon>
        <taxon>Dikarya</taxon>
        <taxon>Basidiomycota</taxon>
        <taxon>Agaricomycotina</taxon>
        <taxon>Agaricomycetes</taxon>
        <taxon>Agaricomycetidae</taxon>
        <taxon>Boletales</taxon>
        <taxon>Boletales incertae sedis</taxon>
        <taxon>Leucogyrophana</taxon>
    </lineage>
</organism>
<evidence type="ECO:0000256" key="5">
    <source>
        <dbReference type="ARBA" id="ARBA00023136"/>
    </source>
</evidence>
<evidence type="ECO:0000259" key="8">
    <source>
        <dbReference type="PROSITE" id="PS50850"/>
    </source>
</evidence>
<keyword evidence="5 7" id="KW-0472">Membrane</keyword>
<keyword evidence="4 7" id="KW-1133">Transmembrane helix</keyword>
<feature type="transmembrane region" description="Helical" evidence="7">
    <location>
        <begin position="472"/>
        <end position="491"/>
    </location>
</feature>
<keyword evidence="2" id="KW-0813">Transport</keyword>
<reference evidence="9 10" key="1">
    <citation type="submission" date="2014-04" db="EMBL/GenBank/DDBJ databases">
        <title>Evolutionary Origins and Diversification of the Mycorrhizal Mutualists.</title>
        <authorList>
            <consortium name="DOE Joint Genome Institute"/>
            <consortium name="Mycorrhizal Genomics Consortium"/>
            <person name="Kohler A."/>
            <person name="Kuo A."/>
            <person name="Nagy L.G."/>
            <person name="Floudas D."/>
            <person name="Copeland A."/>
            <person name="Barry K.W."/>
            <person name="Cichocki N."/>
            <person name="Veneault-Fourrey C."/>
            <person name="LaButti K."/>
            <person name="Lindquist E.A."/>
            <person name="Lipzen A."/>
            <person name="Lundell T."/>
            <person name="Morin E."/>
            <person name="Murat C."/>
            <person name="Riley R."/>
            <person name="Ohm R."/>
            <person name="Sun H."/>
            <person name="Tunlid A."/>
            <person name="Henrissat B."/>
            <person name="Grigoriev I.V."/>
            <person name="Hibbett D.S."/>
            <person name="Martin F."/>
        </authorList>
    </citation>
    <scope>NUCLEOTIDE SEQUENCE [LARGE SCALE GENOMIC DNA]</scope>
    <source>
        <strain evidence="9 10">MD-312</strain>
    </source>
</reference>
<evidence type="ECO:0000313" key="9">
    <source>
        <dbReference type="EMBL" id="KIJ65124.1"/>
    </source>
</evidence>
<name>A0A0C9VHK5_9AGAM</name>
<evidence type="ECO:0000256" key="3">
    <source>
        <dbReference type="ARBA" id="ARBA00022692"/>
    </source>
</evidence>
<feature type="transmembrane region" description="Helical" evidence="7">
    <location>
        <begin position="76"/>
        <end position="98"/>
    </location>
</feature>
<sequence length="498" mass="54109">MSREVDEQTPLLRAPDSERHTEEQDVEPERTPLPWRQLATLLVIQISEPLTSQVISPFAPQLIRDVGVTNGDEAQVGFYVGLLHSLFFATEALTIFHWSRISDRIGRKPVLLIGLFGLSISMYCFGLAKTFWGLILSRCFNGALNGNIGVMRSMIAEITDSTNVAEAFAYLPFTWSAGTTLGPLIGGSLSHPAERFPSLFGNLDFFKEYPYFLPCAVPATVSALCWATTYIFLDETVKTSTPVTKLFRPRKESGSPASSVTDSPISSSSSVSSDGIQPDNSDKPLPLRGVLVPRVILASSSYAAIALVDIAFRTVQPVYYATPVSMGGLGLDTPTIGTILAVLGMGIGVCQIFFFPRLYYLMGPRNLYMFCVFTYLPMIALFPILNSMAREQGLSSSVWVCICLQVATTILASFAYGVTPIYINASAPNKASIGATNGFAQTLVSIMRAIGPAAANSAFSISMENNYMGGNLVYYIMAGMVSLGIFVSVLLPRQVWRD</sequence>
<feature type="transmembrane region" description="Helical" evidence="7">
    <location>
        <begin position="367"/>
        <end position="385"/>
    </location>
</feature>
<dbReference type="InterPro" id="IPR011701">
    <property type="entry name" value="MFS"/>
</dbReference>
<dbReference type="PROSITE" id="PS50850">
    <property type="entry name" value="MFS"/>
    <property type="match status" value="1"/>
</dbReference>
<feature type="compositionally biased region" description="Low complexity" evidence="6">
    <location>
        <begin position="255"/>
        <end position="274"/>
    </location>
</feature>
<comment type="subcellular location">
    <subcellularLocation>
        <location evidence="1">Membrane</location>
        <topology evidence="1">Multi-pass membrane protein</topology>
    </subcellularLocation>
</comment>
<evidence type="ECO:0000256" key="2">
    <source>
        <dbReference type="ARBA" id="ARBA00022448"/>
    </source>
</evidence>
<gene>
    <name evidence="9" type="ORF">HYDPIDRAFT_111019</name>
</gene>
<proteinExistence type="predicted"/>
<dbReference type="Proteomes" id="UP000053820">
    <property type="component" value="Unassembled WGS sequence"/>
</dbReference>
<dbReference type="EMBL" id="KN839844">
    <property type="protein sequence ID" value="KIJ65124.1"/>
    <property type="molecule type" value="Genomic_DNA"/>
</dbReference>
<feature type="compositionally biased region" description="Basic and acidic residues" evidence="6">
    <location>
        <begin position="15"/>
        <end position="30"/>
    </location>
</feature>
<evidence type="ECO:0000313" key="10">
    <source>
        <dbReference type="Proteomes" id="UP000053820"/>
    </source>
</evidence>
<evidence type="ECO:0000256" key="7">
    <source>
        <dbReference type="SAM" id="Phobius"/>
    </source>
</evidence>
<evidence type="ECO:0000256" key="1">
    <source>
        <dbReference type="ARBA" id="ARBA00004141"/>
    </source>
</evidence>
<dbReference type="InterPro" id="IPR001958">
    <property type="entry name" value="Tet-R_TetA/multi-R_MdtG-like"/>
</dbReference>
<keyword evidence="3 7" id="KW-0812">Transmembrane</keyword>
<dbReference type="HOGENOM" id="CLU_001265_54_6_1"/>
<dbReference type="CDD" id="cd17330">
    <property type="entry name" value="MFS_SLC46_TetA_like"/>
    <property type="match status" value="1"/>
</dbReference>
<keyword evidence="10" id="KW-1185">Reference proteome</keyword>
<dbReference type="PRINTS" id="PR01035">
    <property type="entry name" value="TCRTETA"/>
</dbReference>
<dbReference type="GO" id="GO:0022857">
    <property type="term" value="F:transmembrane transporter activity"/>
    <property type="evidence" value="ECO:0007669"/>
    <property type="project" value="InterPro"/>
</dbReference>
<feature type="transmembrane region" description="Helical" evidence="7">
    <location>
        <begin position="110"/>
        <end position="128"/>
    </location>
</feature>
<feature type="transmembrane region" description="Helical" evidence="7">
    <location>
        <begin position="295"/>
        <end position="315"/>
    </location>
</feature>
<dbReference type="InterPro" id="IPR036259">
    <property type="entry name" value="MFS_trans_sf"/>
</dbReference>
<dbReference type="AlphaFoldDB" id="A0A0C9VHK5"/>
<feature type="transmembrane region" description="Helical" evidence="7">
    <location>
        <begin position="335"/>
        <end position="355"/>
    </location>
</feature>
<dbReference type="Pfam" id="PF07690">
    <property type="entry name" value="MFS_1"/>
    <property type="match status" value="1"/>
</dbReference>
<accession>A0A0C9VHK5</accession>
<evidence type="ECO:0000256" key="4">
    <source>
        <dbReference type="ARBA" id="ARBA00022989"/>
    </source>
</evidence>
<dbReference type="Gene3D" id="1.20.1250.20">
    <property type="entry name" value="MFS general substrate transporter like domains"/>
    <property type="match status" value="1"/>
</dbReference>
<dbReference type="OrthoDB" id="419616at2759"/>
<dbReference type="GO" id="GO:0016020">
    <property type="term" value="C:membrane"/>
    <property type="evidence" value="ECO:0007669"/>
    <property type="project" value="UniProtKB-SubCell"/>
</dbReference>
<dbReference type="SUPFAM" id="SSF103473">
    <property type="entry name" value="MFS general substrate transporter"/>
    <property type="match status" value="1"/>
</dbReference>
<dbReference type="PANTHER" id="PTHR23504:SF15">
    <property type="entry name" value="MAJOR FACILITATOR SUPERFAMILY (MFS) PROFILE DOMAIN-CONTAINING PROTEIN"/>
    <property type="match status" value="1"/>
</dbReference>